<accession>A0A974XZA4</accession>
<sequence length="80" mass="8419">MAHWQADYCMAQVGTDDIIAAGPCLERESAVRFRSACSAKQHYKAGLCEQVIANGSRGGSVEACVADPEFAGRTVRDGGA</sequence>
<gene>
    <name evidence="1" type="ORF">I8J32_000840</name>
</gene>
<dbReference type="RefSeq" id="WP_207526714.1">
    <property type="nucleotide sequence ID" value="NZ_CP071518.1"/>
</dbReference>
<keyword evidence="2" id="KW-1185">Reference proteome</keyword>
<name>A0A974XZA4_9GAMM</name>
<dbReference type="KEGG" id="lsf:I8J32_000840"/>
<evidence type="ECO:0000313" key="2">
    <source>
        <dbReference type="Proteomes" id="UP000639274"/>
    </source>
</evidence>
<dbReference type="EMBL" id="CP071518">
    <property type="protein sequence ID" value="QSX78536.1"/>
    <property type="molecule type" value="Genomic_DNA"/>
</dbReference>
<reference evidence="1 2" key="1">
    <citation type="submission" date="2021-03" db="EMBL/GenBank/DDBJ databases">
        <title>Lysobacter sp. nov. isolated from soil of gangwondo yeongwol, south Korea.</title>
        <authorList>
            <person name="Kim K.R."/>
            <person name="Kim K.H."/>
            <person name="Jeon C.O."/>
        </authorList>
    </citation>
    <scope>NUCLEOTIDE SEQUENCE [LARGE SCALE GENOMIC DNA]</scope>
    <source>
        <strain evidence="1 2">R19</strain>
    </source>
</reference>
<evidence type="ECO:0000313" key="1">
    <source>
        <dbReference type="EMBL" id="QSX78536.1"/>
    </source>
</evidence>
<dbReference type="Proteomes" id="UP000639274">
    <property type="component" value="Chromosome"/>
</dbReference>
<proteinExistence type="predicted"/>
<organism evidence="1 2">
    <name type="scientific">Agrilutibacter solisilvae</name>
    <dbReference type="NCBI Taxonomy" id="2763317"/>
    <lineage>
        <taxon>Bacteria</taxon>
        <taxon>Pseudomonadati</taxon>
        <taxon>Pseudomonadota</taxon>
        <taxon>Gammaproteobacteria</taxon>
        <taxon>Lysobacterales</taxon>
        <taxon>Lysobacteraceae</taxon>
        <taxon>Agrilutibacter</taxon>
    </lineage>
</organism>
<dbReference type="AlphaFoldDB" id="A0A974XZA4"/>
<protein>
    <submittedName>
        <fullName evidence="1">Uncharacterized protein</fullName>
    </submittedName>
</protein>